<gene>
    <name evidence="1" type="ORF">BK648_12910</name>
</gene>
<accession>A0A423F3B7</accession>
<reference evidence="1 2" key="1">
    <citation type="submission" date="2016-10" db="EMBL/GenBank/DDBJ databases">
        <title>Comparative genome analysis of multiple Pseudomonas spp. focuses on biocontrol and plant growth promoting traits.</title>
        <authorList>
            <person name="Tao X.-Y."/>
            <person name="Taylor C.G."/>
        </authorList>
    </citation>
    <scope>NUCLEOTIDE SEQUENCE [LARGE SCALE GENOMIC DNA]</scope>
    <source>
        <strain evidence="1 2">29G9</strain>
    </source>
</reference>
<dbReference type="Proteomes" id="UP000284656">
    <property type="component" value="Unassembled WGS sequence"/>
</dbReference>
<sequence>MAGSDIIKRKIAIEAFVPISSDKIKRREVTMAVVVDAIIPRENLEQINPANMNMIAEMASMAA</sequence>
<comment type="caution">
    <text evidence="1">The sequence shown here is derived from an EMBL/GenBank/DDBJ whole genome shotgun (WGS) entry which is preliminary data.</text>
</comment>
<proteinExistence type="predicted"/>
<evidence type="ECO:0000313" key="2">
    <source>
        <dbReference type="Proteomes" id="UP000284656"/>
    </source>
</evidence>
<organism evidence="1 2">
    <name type="scientific">Pseudomonas poae</name>
    <dbReference type="NCBI Taxonomy" id="200451"/>
    <lineage>
        <taxon>Bacteria</taxon>
        <taxon>Pseudomonadati</taxon>
        <taxon>Pseudomonadota</taxon>
        <taxon>Gammaproteobacteria</taxon>
        <taxon>Pseudomonadales</taxon>
        <taxon>Pseudomonadaceae</taxon>
        <taxon>Pseudomonas</taxon>
    </lineage>
</organism>
<protein>
    <submittedName>
        <fullName evidence="1">Uncharacterized protein</fullName>
    </submittedName>
</protein>
<dbReference type="AlphaFoldDB" id="A0A423F3B7"/>
<dbReference type="EMBL" id="MOAY01000045">
    <property type="protein sequence ID" value="ROM49081.1"/>
    <property type="molecule type" value="Genomic_DNA"/>
</dbReference>
<name>A0A423F3B7_9PSED</name>
<evidence type="ECO:0000313" key="1">
    <source>
        <dbReference type="EMBL" id="ROM49081.1"/>
    </source>
</evidence>